<reference evidence="4" key="2">
    <citation type="submission" date="2025-08" db="UniProtKB">
        <authorList>
            <consortium name="Ensembl"/>
        </authorList>
    </citation>
    <scope>IDENTIFICATION</scope>
</reference>
<feature type="compositionally biased region" description="Basic and acidic residues" evidence="2">
    <location>
        <begin position="602"/>
        <end position="624"/>
    </location>
</feature>
<dbReference type="Ensembl" id="ENSDCDT00010019907.1">
    <property type="protein sequence ID" value="ENSDCDP00010018818.1"/>
    <property type="gene ID" value="ENSDCDG00010008386.1"/>
</dbReference>
<feature type="compositionally biased region" description="Basic and acidic residues" evidence="2">
    <location>
        <begin position="324"/>
        <end position="405"/>
    </location>
</feature>
<dbReference type="Pfam" id="PF12540">
    <property type="entry name" value="DUF3736"/>
    <property type="match status" value="1"/>
</dbReference>
<reference evidence="4" key="3">
    <citation type="submission" date="2025-09" db="UniProtKB">
        <authorList>
            <consortium name="Ensembl"/>
        </authorList>
    </citation>
    <scope>IDENTIFICATION</scope>
</reference>
<feature type="domain" description="Genetic suppressor element-like" evidence="3">
    <location>
        <begin position="707"/>
        <end position="847"/>
    </location>
</feature>
<feature type="compositionally biased region" description="Low complexity" evidence="2">
    <location>
        <begin position="69"/>
        <end position="82"/>
    </location>
</feature>
<sequence length="1176" mass="131431">ISGMSHEPKSPSLGMISTATRTTATVSPLTPSPLNGSIVPNGSPAAQSGHSGFAAALRKLAKQAEEPRGSSISSESSPVSSPATNHSSPVSTPKRGPMGPVIVPPGGHNVPSTPPVVTIAPTKTVNGLWRSESRQTDSGPRGSSRDRLTAENALPQEKGGPSVPAHLIGNPYAFGLTPGSIMPDSRFQPLNLPRQIPHTLPPAGVPEEYLRGFRPYATPEDLRMPSLPLGLDPATAAAAAAYYHPGYLPHPSFSPYRMDDPFCLSALRSPFYPLPGGGALPPLHPSAVHMHLPGVRYPGDLSHPSLSGLQSERLTERYTNTGTRRREREREREKEREREREAEREKEEREREREREREKEREREREKERAAREKELQMSKGIESHYLAELHALRGQVEDRAKPGERLTPNRSDKTKEPVLPIPKPIQHGLHQSLGPVSNAVPSLVPSHPLYLGPPGGPGPGVLSGPMLLQRTNEEERWLARQRKLRQEKEDRQYQVSEFRQQVLEQHLDLGRPGEGADLRIEGHRDGRDLHLGAPPPLISPKPQQREHIPPPPPTTLWNPASLIETPSLDSRRSSIHDPPSGLSAHYDLSRLPSSSANSSGKSDRLFPPEKLDEGARGRKEILDRFPTLRPPPPGAFPEHGAFLAELEKSTQSFLNQQRASLSLSSQNGDLSSSLKHGGPFKGLLQGPPPPRLGPEPVLIYDEFLQQHRRPISKLDLEEKRKREAREKGYYYELDDSYDESDEEEVRAHLRRVAEQPPLKLDESTEKVEFLCTVGLTTVSRRDDLMEQKRRKRRRMLRERSPSPPSVQSKRAPPPLPPLSTRFTPEEMDNAPELEDKKRFLTMFSLSHVTVQQRRDSERVLELLQAIRQKNSATVQPHAESDEPPSPTPSAPRPPLPPEPISIPEQPKSSAEPLRPKDPSLPTSLPDKARLSDCSTTRKPSSLLNSMRPPLQAKEDPASLNGRTKPWESFTAEEFAQQFHESVLQSTQKALQKSKGGVAVISEPKHTLDSSVHYNIPELQSIPGRSSSLPQHLHSNPQSNGQHCPLPPRRSLPRARDELSPEEDSEDEEYDYEEESPGPRWQGIEAIFEAYHEYIEEQSIERQVLQNHCRRLEANHYNLSLTAEQLSHTMGELMAQKQKLAAEREKMQAELEHFRKCLSLPQSHWSRSHFKGYPPR</sequence>
<evidence type="ECO:0000256" key="1">
    <source>
        <dbReference type="SAM" id="Coils"/>
    </source>
</evidence>
<dbReference type="InterPro" id="IPR042337">
    <property type="entry name" value="GSE1"/>
</dbReference>
<feature type="compositionally biased region" description="Acidic residues" evidence="2">
    <location>
        <begin position="1060"/>
        <end position="1076"/>
    </location>
</feature>
<keyword evidence="5" id="KW-1185">Reference proteome</keyword>
<dbReference type="Proteomes" id="UP000694580">
    <property type="component" value="Chromosome 16"/>
</dbReference>
<protein>
    <recommendedName>
        <fullName evidence="3">Genetic suppressor element-like domain-containing protein</fullName>
    </recommendedName>
</protein>
<feature type="compositionally biased region" description="Polar residues" evidence="2">
    <location>
        <begin position="15"/>
        <end position="50"/>
    </location>
</feature>
<dbReference type="AlphaFoldDB" id="A0AAY4BCZ4"/>
<feature type="compositionally biased region" description="Pro residues" evidence="2">
    <location>
        <begin position="884"/>
        <end position="901"/>
    </location>
</feature>
<dbReference type="GeneTree" id="ENSGT00700000104539"/>
<feature type="region of interest" description="Disordered" evidence="2">
    <location>
        <begin position="1"/>
        <end position="147"/>
    </location>
</feature>
<feature type="compositionally biased region" description="Low complexity" evidence="2">
    <location>
        <begin position="590"/>
        <end position="600"/>
    </location>
</feature>
<dbReference type="InterPro" id="IPR022207">
    <property type="entry name" value="GSE-like"/>
</dbReference>
<reference evidence="4 5" key="1">
    <citation type="submission" date="2020-06" db="EMBL/GenBank/DDBJ databases">
        <authorList>
            <consortium name="Wellcome Sanger Institute Data Sharing"/>
        </authorList>
    </citation>
    <scope>NUCLEOTIDE SEQUENCE [LARGE SCALE GENOMIC DNA]</scope>
</reference>
<feature type="region of interest" description="Disordered" evidence="2">
    <location>
        <begin position="507"/>
        <end position="642"/>
    </location>
</feature>
<feature type="coiled-coil region" evidence="1">
    <location>
        <begin position="1095"/>
        <end position="1157"/>
    </location>
</feature>
<organism evidence="4 5">
    <name type="scientific">Denticeps clupeoides</name>
    <name type="common">denticle herring</name>
    <dbReference type="NCBI Taxonomy" id="299321"/>
    <lineage>
        <taxon>Eukaryota</taxon>
        <taxon>Metazoa</taxon>
        <taxon>Chordata</taxon>
        <taxon>Craniata</taxon>
        <taxon>Vertebrata</taxon>
        <taxon>Euteleostomi</taxon>
        <taxon>Actinopterygii</taxon>
        <taxon>Neopterygii</taxon>
        <taxon>Teleostei</taxon>
        <taxon>Clupei</taxon>
        <taxon>Clupeiformes</taxon>
        <taxon>Denticipitoidei</taxon>
        <taxon>Denticipitidae</taxon>
        <taxon>Denticeps</taxon>
    </lineage>
</organism>
<dbReference type="PANTHER" id="PTHR17608">
    <property type="entry name" value="GENETIC SUPPRESSOR ELEMENT 1"/>
    <property type="match status" value="1"/>
</dbReference>
<evidence type="ECO:0000313" key="5">
    <source>
        <dbReference type="Proteomes" id="UP000694580"/>
    </source>
</evidence>
<feature type="region of interest" description="Disordered" evidence="2">
    <location>
        <begin position="1002"/>
        <end position="1078"/>
    </location>
</feature>
<gene>
    <name evidence="4" type="primary">GSE1</name>
</gene>
<proteinExistence type="predicted"/>
<dbReference type="PANTHER" id="PTHR17608:SF4">
    <property type="entry name" value="GENETIC SUPPRESSOR ELEMENT 1"/>
    <property type="match status" value="1"/>
</dbReference>
<keyword evidence="1" id="KW-0175">Coiled coil</keyword>
<feature type="compositionally biased region" description="Polar residues" evidence="2">
    <location>
        <begin position="304"/>
        <end position="322"/>
    </location>
</feature>
<evidence type="ECO:0000259" key="3">
    <source>
        <dbReference type="Pfam" id="PF12540"/>
    </source>
</evidence>
<feature type="region of interest" description="Disordered" evidence="2">
    <location>
        <begin position="299"/>
        <end position="437"/>
    </location>
</feature>
<name>A0AAY4BCZ4_9TELE</name>
<feature type="compositionally biased region" description="Low complexity" evidence="2">
    <location>
        <begin position="96"/>
        <end position="107"/>
    </location>
</feature>
<feature type="compositionally biased region" description="Polar residues" evidence="2">
    <location>
        <begin position="933"/>
        <end position="945"/>
    </location>
</feature>
<feature type="compositionally biased region" description="Polar residues" evidence="2">
    <location>
        <begin position="1023"/>
        <end position="1042"/>
    </location>
</feature>
<evidence type="ECO:0000256" key="2">
    <source>
        <dbReference type="SAM" id="MobiDB-lite"/>
    </source>
</evidence>
<accession>A0AAY4BCZ4</accession>
<feature type="compositionally biased region" description="Basic and acidic residues" evidence="2">
    <location>
        <begin position="507"/>
        <end position="531"/>
    </location>
</feature>
<feature type="region of interest" description="Disordered" evidence="2">
    <location>
        <begin position="783"/>
        <end position="834"/>
    </location>
</feature>
<evidence type="ECO:0000313" key="4">
    <source>
        <dbReference type="Ensembl" id="ENSDCDP00010018818.1"/>
    </source>
</evidence>
<feature type="region of interest" description="Disordered" evidence="2">
    <location>
        <begin position="870"/>
        <end position="969"/>
    </location>
</feature>